<evidence type="ECO:0000313" key="4">
    <source>
        <dbReference type="Proteomes" id="UP001519924"/>
    </source>
</evidence>
<evidence type="ECO:0000256" key="2">
    <source>
        <dbReference type="SAM" id="SignalP"/>
    </source>
</evidence>
<feature type="chain" id="PRO_5047330882" evidence="2">
    <location>
        <begin position="22"/>
        <end position="119"/>
    </location>
</feature>
<evidence type="ECO:0000313" key="3">
    <source>
        <dbReference type="EMBL" id="MBW8269094.1"/>
    </source>
</evidence>
<protein>
    <submittedName>
        <fullName evidence="3">Uncharacterized protein</fullName>
    </submittedName>
</protein>
<organism evidence="3 4">
    <name type="scientific">Caldovatus aquaticus</name>
    <dbReference type="NCBI Taxonomy" id="2865671"/>
    <lineage>
        <taxon>Bacteria</taxon>
        <taxon>Pseudomonadati</taxon>
        <taxon>Pseudomonadota</taxon>
        <taxon>Alphaproteobacteria</taxon>
        <taxon>Acetobacterales</taxon>
        <taxon>Roseomonadaceae</taxon>
        <taxon>Caldovatus</taxon>
    </lineage>
</organism>
<accession>A0ABS7F0G7</accession>
<feature type="compositionally biased region" description="Pro residues" evidence="1">
    <location>
        <begin position="47"/>
        <end position="60"/>
    </location>
</feature>
<keyword evidence="2" id="KW-0732">Signal</keyword>
<feature type="signal peptide" evidence="2">
    <location>
        <begin position="1"/>
        <end position="21"/>
    </location>
</feature>
<dbReference type="EMBL" id="JAHZUY010000010">
    <property type="protein sequence ID" value="MBW8269094.1"/>
    <property type="molecule type" value="Genomic_DNA"/>
</dbReference>
<comment type="caution">
    <text evidence="3">The sequence shown here is derived from an EMBL/GenBank/DDBJ whole genome shotgun (WGS) entry which is preliminary data.</text>
</comment>
<feature type="region of interest" description="Disordered" evidence="1">
    <location>
        <begin position="46"/>
        <end position="68"/>
    </location>
</feature>
<reference evidence="3 4" key="1">
    <citation type="submission" date="2021-08" db="EMBL/GenBank/DDBJ databases">
        <title>Caldovatus sediminis gen. nov., sp. nov., a moderately thermophilic bacterium isolated from a hot spring.</title>
        <authorList>
            <person name="Hu C.-J."/>
            <person name="Li W.-J."/>
            <person name="Xian W.-D."/>
        </authorList>
    </citation>
    <scope>NUCLEOTIDE SEQUENCE [LARGE SCALE GENOMIC DNA]</scope>
    <source>
        <strain evidence="3 4">SYSU G05006</strain>
    </source>
</reference>
<name>A0ABS7F0G7_9PROT</name>
<sequence length="119" mass="11679">MKARILLVAPALALLLPGATAAQQLGTVVVPAEAQVVIAARGAPQPRLAPRPAPVAPPGGMPGGRAPSWLFEPAYDELTSGMTTGQALLPFAAAAALAATLGNGAPGRGGGTTAPARTR</sequence>
<proteinExistence type="predicted"/>
<dbReference type="RefSeq" id="WP_220116805.1">
    <property type="nucleotide sequence ID" value="NZ_JAHZUY010000010.1"/>
</dbReference>
<keyword evidence="4" id="KW-1185">Reference proteome</keyword>
<gene>
    <name evidence="3" type="ORF">K1J50_06290</name>
</gene>
<evidence type="ECO:0000256" key="1">
    <source>
        <dbReference type="SAM" id="MobiDB-lite"/>
    </source>
</evidence>
<dbReference type="Proteomes" id="UP001519924">
    <property type="component" value="Unassembled WGS sequence"/>
</dbReference>